<keyword evidence="2 10" id="KW-0805">Transcription regulation</keyword>
<evidence type="ECO:0000256" key="3">
    <source>
        <dbReference type="ARBA" id="ARBA00023125"/>
    </source>
</evidence>
<keyword evidence="5 10" id="KW-0804">Transcription</keyword>
<dbReference type="AlphaFoldDB" id="A0A2Z7AJI1"/>
<feature type="coiled-coil region" evidence="11">
    <location>
        <begin position="139"/>
        <end position="194"/>
    </location>
</feature>
<dbReference type="GO" id="GO:0000976">
    <property type="term" value="F:transcription cis-regulatory region binding"/>
    <property type="evidence" value="ECO:0007669"/>
    <property type="project" value="UniProtKB-ARBA"/>
</dbReference>
<dbReference type="InterPro" id="IPR017970">
    <property type="entry name" value="Homeobox_CS"/>
</dbReference>
<dbReference type="Pfam" id="PF02183">
    <property type="entry name" value="HALZ"/>
    <property type="match status" value="1"/>
</dbReference>
<comment type="subcellular location">
    <subcellularLocation>
        <location evidence="1 8 9">Nucleus</location>
    </subcellularLocation>
</comment>
<evidence type="ECO:0000256" key="8">
    <source>
        <dbReference type="PROSITE-ProRule" id="PRU00108"/>
    </source>
</evidence>
<accession>A0A2Z7AJI1</accession>
<evidence type="ECO:0000259" key="13">
    <source>
        <dbReference type="PROSITE" id="PS50071"/>
    </source>
</evidence>
<name>A0A2Z7AJI1_9LAMI</name>
<dbReference type="GO" id="GO:0005634">
    <property type="term" value="C:nucleus"/>
    <property type="evidence" value="ECO:0007669"/>
    <property type="project" value="UniProtKB-SubCell"/>
</dbReference>
<dbReference type="InterPro" id="IPR003106">
    <property type="entry name" value="Leu_zip_homeo"/>
</dbReference>
<evidence type="ECO:0000256" key="6">
    <source>
        <dbReference type="ARBA" id="ARBA00023242"/>
    </source>
</evidence>
<comment type="similarity">
    <text evidence="7 10">Belongs to the HD-ZIP homeobox family. Class I subfamily.</text>
</comment>
<dbReference type="FunFam" id="1.10.10.60:FF:000144">
    <property type="entry name" value="homeobox-leucine zipper protein ATHB-6-like"/>
    <property type="match status" value="1"/>
</dbReference>
<comment type="function">
    <text evidence="10">Transcription factor.</text>
</comment>
<keyword evidence="15" id="KW-1185">Reference proteome</keyword>
<dbReference type="PANTHER" id="PTHR24326">
    <property type="entry name" value="HOMEOBOX-LEUCINE ZIPPER PROTEIN"/>
    <property type="match status" value="1"/>
</dbReference>
<feature type="DNA-binding region" description="Homeobox" evidence="8">
    <location>
        <begin position="89"/>
        <end position="148"/>
    </location>
</feature>
<organism evidence="14 15">
    <name type="scientific">Dorcoceras hygrometricum</name>
    <dbReference type="NCBI Taxonomy" id="472368"/>
    <lineage>
        <taxon>Eukaryota</taxon>
        <taxon>Viridiplantae</taxon>
        <taxon>Streptophyta</taxon>
        <taxon>Embryophyta</taxon>
        <taxon>Tracheophyta</taxon>
        <taxon>Spermatophyta</taxon>
        <taxon>Magnoliopsida</taxon>
        <taxon>eudicotyledons</taxon>
        <taxon>Gunneridae</taxon>
        <taxon>Pentapetalae</taxon>
        <taxon>asterids</taxon>
        <taxon>lamiids</taxon>
        <taxon>Lamiales</taxon>
        <taxon>Gesneriaceae</taxon>
        <taxon>Didymocarpoideae</taxon>
        <taxon>Trichosporeae</taxon>
        <taxon>Loxocarpinae</taxon>
        <taxon>Dorcoceras</taxon>
    </lineage>
</organism>
<evidence type="ECO:0000256" key="4">
    <source>
        <dbReference type="ARBA" id="ARBA00023155"/>
    </source>
</evidence>
<dbReference type="InterPro" id="IPR009057">
    <property type="entry name" value="Homeodomain-like_sf"/>
</dbReference>
<dbReference type="Gene3D" id="1.10.10.60">
    <property type="entry name" value="Homeodomain-like"/>
    <property type="match status" value="1"/>
</dbReference>
<dbReference type="Proteomes" id="UP000250235">
    <property type="component" value="Unassembled WGS sequence"/>
</dbReference>
<dbReference type="CDD" id="cd00086">
    <property type="entry name" value="homeodomain"/>
    <property type="match status" value="1"/>
</dbReference>
<dbReference type="InterPro" id="IPR045224">
    <property type="entry name" value="HDZip_class_I_plant"/>
</dbReference>
<evidence type="ECO:0000256" key="1">
    <source>
        <dbReference type="ARBA" id="ARBA00004123"/>
    </source>
</evidence>
<evidence type="ECO:0000256" key="11">
    <source>
        <dbReference type="SAM" id="Coils"/>
    </source>
</evidence>
<keyword evidence="11" id="KW-0175">Coiled coil</keyword>
<sequence length="318" mass="35996">MMMGRGMIGGGGGGGGGNVPNQKQKLKISSLDQPFDSIFAPASLNPFTGSGAMVDFGAFSVNMSGNLFCRSLEQEEICGDEHLDEYFNHPEKKRRLTVDQVQFLEKSFEAENKLEPERKSQLAVELGLQPRQIAIWFQNRRARLRTKQVETDYETLNEKYNCLKIDYDNLLKENEKLNQEVFHLKENLNAKEKEKENSQSCIMKGPCELWIENPISATVSNDEESTVLAMACLNEDQSEARSDSSTGTDSLCYNNGRLSLLLETCDSSQVFEPERSDFSDESLQLSYVLPKMEEGYCHTSPANPWFPIEDHGFSFWSY</sequence>
<dbReference type="InterPro" id="IPR000047">
    <property type="entry name" value="HTH_motif"/>
</dbReference>
<evidence type="ECO:0000256" key="2">
    <source>
        <dbReference type="ARBA" id="ARBA00023015"/>
    </source>
</evidence>
<dbReference type="PROSITE" id="PS00027">
    <property type="entry name" value="HOMEOBOX_1"/>
    <property type="match status" value="1"/>
</dbReference>
<protein>
    <recommendedName>
        <fullName evidence="10">Homeobox-leucine zipper protein</fullName>
    </recommendedName>
    <alternativeName>
        <fullName evidence="10">HD-ZIP protein</fullName>
    </alternativeName>
    <alternativeName>
        <fullName evidence="10">Homeodomain transcription factor</fullName>
    </alternativeName>
</protein>
<dbReference type="PANTHER" id="PTHR24326:SF606">
    <property type="entry name" value="HOMEOBOX-LEUCINE ZIPPER PROTEIN ATHB-54"/>
    <property type="match status" value="1"/>
</dbReference>
<evidence type="ECO:0000256" key="7">
    <source>
        <dbReference type="ARBA" id="ARBA00025748"/>
    </source>
</evidence>
<dbReference type="PROSITE" id="PS50071">
    <property type="entry name" value="HOMEOBOX_2"/>
    <property type="match status" value="1"/>
</dbReference>
<dbReference type="OrthoDB" id="6159439at2759"/>
<dbReference type="SUPFAM" id="SSF46689">
    <property type="entry name" value="Homeodomain-like"/>
    <property type="match status" value="1"/>
</dbReference>
<dbReference type="GO" id="GO:0045893">
    <property type="term" value="P:positive regulation of DNA-templated transcription"/>
    <property type="evidence" value="ECO:0007669"/>
    <property type="project" value="TreeGrafter"/>
</dbReference>
<keyword evidence="6 8" id="KW-0539">Nucleus</keyword>
<dbReference type="InterPro" id="IPR001356">
    <property type="entry name" value="HD"/>
</dbReference>
<evidence type="ECO:0000256" key="12">
    <source>
        <dbReference type="SAM" id="MobiDB-lite"/>
    </source>
</evidence>
<proteinExistence type="inferred from homology"/>
<evidence type="ECO:0000256" key="9">
    <source>
        <dbReference type="RuleBase" id="RU000682"/>
    </source>
</evidence>
<keyword evidence="4 8" id="KW-0371">Homeobox</keyword>
<keyword evidence="3 8" id="KW-0238">DNA-binding</keyword>
<evidence type="ECO:0000313" key="15">
    <source>
        <dbReference type="Proteomes" id="UP000250235"/>
    </source>
</evidence>
<feature type="domain" description="Homeobox" evidence="13">
    <location>
        <begin position="87"/>
        <end position="147"/>
    </location>
</feature>
<dbReference type="SMART" id="SM00389">
    <property type="entry name" value="HOX"/>
    <property type="match status" value="1"/>
</dbReference>
<dbReference type="Pfam" id="PF00046">
    <property type="entry name" value="Homeodomain"/>
    <property type="match status" value="1"/>
</dbReference>
<gene>
    <name evidence="14" type="ORF">F511_02844</name>
</gene>
<feature type="compositionally biased region" description="Gly residues" evidence="12">
    <location>
        <begin position="1"/>
        <end position="18"/>
    </location>
</feature>
<reference evidence="14 15" key="1">
    <citation type="journal article" date="2015" name="Proc. Natl. Acad. Sci. U.S.A.">
        <title>The resurrection genome of Boea hygrometrica: A blueprint for survival of dehydration.</title>
        <authorList>
            <person name="Xiao L."/>
            <person name="Yang G."/>
            <person name="Zhang L."/>
            <person name="Yang X."/>
            <person name="Zhao S."/>
            <person name="Ji Z."/>
            <person name="Zhou Q."/>
            <person name="Hu M."/>
            <person name="Wang Y."/>
            <person name="Chen M."/>
            <person name="Xu Y."/>
            <person name="Jin H."/>
            <person name="Xiao X."/>
            <person name="Hu G."/>
            <person name="Bao F."/>
            <person name="Hu Y."/>
            <person name="Wan P."/>
            <person name="Li L."/>
            <person name="Deng X."/>
            <person name="Kuang T."/>
            <person name="Xiang C."/>
            <person name="Zhu J.K."/>
            <person name="Oliver M.J."/>
            <person name="He Y."/>
        </authorList>
    </citation>
    <scope>NUCLEOTIDE SEQUENCE [LARGE SCALE GENOMIC DNA]</scope>
    <source>
        <strain evidence="15">cv. XS01</strain>
    </source>
</reference>
<feature type="region of interest" description="Disordered" evidence="12">
    <location>
        <begin position="1"/>
        <end position="23"/>
    </location>
</feature>
<evidence type="ECO:0000313" key="14">
    <source>
        <dbReference type="EMBL" id="KZV21686.1"/>
    </source>
</evidence>
<evidence type="ECO:0000256" key="5">
    <source>
        <dbReference type="ARBA" id="ARBA00023163"/>
    </source>
</evidence>
<evidence type="ECO:0000256" key="10">
    <source>
        <dbReference type="RuleBase" id="RU369038"/>
    </source>
</evidence>
<dbReference type="EMBL" id="KV014877">
    <property type="protein sequence ID" value="KZV21686.1"/>
    <property type="molecule type" value="Genomic_DNA"/>
</dbReference>
<dbReference type="PRINTS" id="PR00031">
    <property type="entry name" value="HTHREPRESSR"/>
</dbReference>
<dbReference type="GO" id="GO:0000981">
    <property type="term" value="F:DNA-binding transcription factor activity, RNA polymerase II-specific"/>
    <property type="evidence" value="ECO:0007669"/>
    <property type="project" value="UniProtKB-UniRule"/>
</dbReference>